<keyword evidence="5 10" id="KW-0547">Nucleotide-binding</keyword>
<comment type="catalytic activity">
    <reaction evidence="8">
        <text>L-threonyl-[protein] + ATP = O-phospho-L-threonyl-[protein] + ADP + H(+)</text>
        <dbReference type="Rhea" id="RHEA:46608"/>
        <dbReference type="Rhea" id="RHEA-COMP:11060"/>
        <dbReference type="Rhea" id="RHEA-COMP:11605"/>
        <dbReference type="ChEBI" id="CHEBI:15378"/>
        <dbReference type="ChEBI" id="CHEBI:30013"/>
        <dbReference type="ChEBI" id="CHEBI:30616"/>
        <dbReference type="ChEBI" id="CHEBI:61977"/>
        <dbReference type="ChEBI" id="CHEBI:456216"/>
        <dbReference type="EC" id="2.7.11.1"/>
    </reaction>
</comment>
<evidence type="ECO:0000256" key="10">
    <source>
        <dbReference type="PROSITE-ProRule" id="PRU10141"/>
    </source>
</evidence>
<dbReference type="InterPro" id="IPR001772">
    <property type="entry name" value="KA1_dom"/>
</dbReference>
<dbReference type="GeneID" id="80919883"/>
<protein>
    <recommendedName>
        <fullName evidence="2">non-specific serine/threonine protein kinase</fullName>
        <ecNumber evidence="2">2.7.11.1</ecNumber>
    </recommendedName>
</protein>
<keyword evidence="4" id="KW-0808">Transferase</keyword>
<evidence type="ECO:0000256" key="7">
    <source>
        <dbReference type="ARBA" id="ARBA00022840"/>
    </source>
</evidence>
<keyword evidence="6" id="KW-0418">Kinase</keyword>
<dbReference type="PROSITE" id="PS50032">
    <property type="entry name" value="KA1"/>
    <property type="match status" value="1"/>
</dbReference>
<feature type="region of interest" description="Disordered" evidence="11">
    <location>
        <begin position="48"/>
        <end position="91"/>
    </location>
</feature>
<feature type="compositionally biased region" description="Polar residues" evidence="11">
    <location>
        <begin position="673"/>
        <end position="697"/>
    </location>
</feature>
<feature type="compositionally biased region" description="Polar residues" evidence="11">
    <location>
        <begin position="1026"/>
        <end position="1049"/>
    </location>
</feature>
<organism evidence="14 15">
    <name type="scientific">Saccharomyces mikatae IFO 1815</name>
    <dbReference type="NCBI Taxonomy" id="226126"/>
    <lineage>
        <taxon>Eukaryota</taxon>
        <taxon>Fungi</taxon>
        <taxon>Dikarya</taxon>
        <taxon>Ascomycota</taxon>
        <taxon>Saccharomycotina</taxon>
        <taxon>Saccharomycetes</taxon>
        <taxon>Saccharomycetales</taxon>
        <taxon>Saccharomycetaceae</taxon>
        <taxon>Saccharomyces</taxon>
    </lineage>
</organism>
<dbReference type="SUPFAM" id="SSF56112">
    <property type="entry name" value="Protein kinase-like (PK-like)"/>
    <property type="match status" value="1"/>
</dbReference>
<evidence type="ECO:0000256" key="9">
    <source>
        <dbReference type="ARBA" id="ARBA00048679"/>
    </source>
</evidence>
<dbReference type="InterPro" id="IPR017441">
    <property type="entry name" value="Protein_kinase_ATP_BS"/>
</dbReference>
<sequence>MPNPNTADYLVNPNFKTSKGESLSPTPEAFNDTRIIAPATLRMMGKQFGSRNDQQQAPLMPPADIKQTKEQVTQRQNDASRPNSYNNSNLNGSMELRQFHRRSLGDWEFLETVGAGSMGKVKLVKHRQTKEVCVIKIVNRASKAYLHKQHSLPSPKNENEVLERQKRLEKEIARDKRTIREASLGQILYHPHICRLFEMCTMSNHFYMLFEYVSGGQLLDYIIQHGSLKEHHARKFARGIASALQYLHSNNIVHRDLKIENIMISSSGEIKIIDFGLSNIFDYRKQLHTFCGSLYFAAPELLKAQPYTGPEVDIWSFGIVLYVLVCGKVPFDDENSSILHEKIKKGKVDYPSHLSIEAISLLTKMIVVDPLRRATLKTVVDHPWMNRGYDFKAPSYILNRVPLTPEMIDGQVLKEMYRLEFIDDIEDARRSLIRLVTEKEYIQLSQEYWDKLSNAKGLSSSLNNNYLKPTAQQSLVQTQITNTHLPSNSNEPDSNFEDPTLAYHPLLSIYHLVSEMVARKLAKLQRRQAMALQAQTQQRQQQQQQMAPDSKVTLVNTSSAMMNKTRSPQKASVSNADIFQVPAIATPGSSNNSNSLNKPPLHVIVPPKLTVPEQAHTSPTSRNITDIHTELNDVLKASPGPVTGEYQQRSASPAVGEQQERNTIGGIFRRISQSGQSQYPSRQQEPLSERQPQSYMSKPNEHSVKVPKSHARTISDYIPSVRRYPSYMANSLDSKQRNSVKNTTIIPPIKTASQKQSSGLPALPQNADLIVQKQRQKILQENLDKLRIDDNDSNNDVNTVVDGINNDNGDHYLSVPKSRKLHPSARAKSVGHARRESLKFTRPPIPATVLPSDMKNDNGFLGEANHERYNPVNKNFSTVPEDSATYNNNSIENSSNGPLPVYSQELTEKQILEEASKAPPGSMPSIDYPKSMFLKGFFSVQTTSSKPLPIVRHDIISVLTKMRIEFKEVKGGFICVQQRSPVADSVVPIINTTDVGFDSGKVIDLQNSLDSKLSSSYHSATSTASRNNSIKRQGSCKRGQNNIPLTPLATNTHQRNSSILLSPTYGNQSNGTSGELSSTSLEYVQQQDDILTTSRVQNINDINGPLEHNNAYSNKERPPIRFEIHIVKVRIVGLAGVHFKKVSGNTWLYKELASYILKELNL</sequence>
<dbReference type="Proteomes" id="UP001161438">
    <property type="component" value="Chromosome 12"/>
</dbReference>
<evidence type="ECO:0000313" key="15">
    <source>
        <dbReference type="Proteomes" id="UP001161438"/>
    </source>
</evidence>
<dbReference type="Pfam" id="PF00069">
    <property type="entry name" value="Pkinase"/>
    <property type="match status" value="1"/>
</dbReference>
<dbReference type="GO" id="GO:0005737">
    <property type="term" value="C:cytoplasm"/>
    <property type="evidence" value="ECO:0007669"/>
    <property type="project" value="TreeGrafter"/>
</dbReference>
<dbReference type="EC" id="2.7.11.1" evidence="2"/>
<dbReference type="InterPro" id="IPR011009">
    <property type="entry name" value="Kinase-like_dom_sf"/>
</dbReference>
<dbReference type="PANTHER" id="PTHR24346:SF82">
    <property type="entry name" value="KP78A-RELATED"/>
    <property type="match status" value="1"/>
</dbReference>
<dbReference type="PROSITE" id="PS00107">
    <property type="entry name" value="PROTEIN_KINASE_ATP"/>
    <property type="match status" value="1"/>
</dbReference>
<dbReference type="Gene3D" id="1.10.510.10">
    <property type="entry name" value="Transferase(Phosphotransferase) domain 1"/>
    <property type="match status" value="1"/>
</dbReference>
<evidence type="ECO:0000256" key="1">
    <source>
        <dbReference type="ARBA" id="ARBA00010791"/>
    </source>
</evidence>
<dbReference type="SMART" id="SM00220">
    <property type="entry name" value="S_TKc"/>
    <property type="match status" value="1"/>
</dbReference>
<evidence type="ECO:0000259" key="12">
    <source>
        <dbReference type="PROSITE" id="PS50011"/>
    </source>
</evidence>
<evidence type="ECO:0000259" key="13">
    <source>
        <dbReference type="PROSITE" id="PS50032"/>
    </source>
</evidence>
<dbReference type="CDD" id="cd14077">
    <property type="entry name" value="STKc_Kin1_2"/>
    <property type="match status" value="1"/>
</dbReference>
<dbReference type="PANTHER" id="PTHR24346">
    <property type="entry name" value="MAP/MICROTUBULE AFFINITY-REGULATING KINASE"/>
    <property type="match status" value="1"/>
</dbReference>
<feature type="binding site" evidence="10">
    <location>
        <position position="136"/>
    </location>
    <ligand>
        <name>ATP</name>
        <dbReference type="ChEBI" id="CHEBI:30616"/>
    </ligand>
</feature>
<dbReference type="Gene3D" id="3.30.310.80">
    <property type="entry name" value="Kinase associated domain 1, KA1"/>
    <property type="match status" value="1"/>
</dbReference>
<dbReference type="EMBL" id="OX365768">
    <property type="protein sequence ID" value="CAI4035029.1"/>
    <property type="molecule type" value="Genomic_DNA"/>
</dbReference>
<comment type="catalytic activity">
    <reaction evidence="9">
        <text>L-seryl-[protein] + ATP = O-phospho-L-seryl-[protein] + ADP + H(+)</text>
        <dbReference type="Rhea" id="RHEA:17989"/>
        <dbReference type="Rhea" id="RHEA-COMP:9863"/>
        <dbReference type="Rhea" id="RHEA-COMP:11604"/>
        <dbReference type="ChEBI" id="CHEBI:15378"/>
        <dbReference type="ChEBI" id="CHEBI:29999"/>
        <dbReference type="ChEBI" id="CHEBI:30616"/>
        <dbReference type="ChEBI" id="CHEBI:83421"/>
        <dbReference type="ChEBI" id="CHEBI:456216"/>
        <dbReference type="EC" id="2.7.11.1"/>
    </reaction>
</comment>
<dbReference type="RefSeq" id="XP_056078149.1">
    <property type="nucleotide sequence ID" value="XM_056224207.1"/>
</dbReference>
<dbReference type="InterPro" id="IPR008271">
    <property type="entry name" value="Ser/Thr_kinase_AS"/>
</dbReference>
<accession>A0AA35ISG0</accession>
<keyword evidence="3" id="KW-0723">Serine/threonine-protein kinase</keyword>
<evidence type="ECO:0000256" key="11">
    <source>
        <dbReference type="SAM" id="MobiDB-lite"/>
    </source>
</evidence>
<proteinExistence type="inferred from homology"/>
<feature type="compositionally biased region" description="Polar residues" evidence="11">
    <location>
        <begin position="14"/>
        <end position="25"/>
    </location>
</feature>
<evidence type="ECO:0000256" key="6">
    <source>
        <dbReference type="ARBA" id="ARBA00022777"/>
    </source>
</evidence>
<feature type="domain" description="Protein kinase" evidence="12">
    <location>
        <begin position="107"/>
        <end position="385"/>
    </location>
</feature>
<keyword evidence="7 10" id="KW-0067">ATP-binding</keyword>
<dbReference type="InterPro" id="IPR028375">
    <property type="entry name" value="KA1/Ssp2_C"/>
</dbReference>
<feature type="region of interest" description="Disordered" evidence="11">
    <location>
        <begin position="1"/>
        <end position="29"/>
    </location>
</feature>
<dbReference type="PROSITE" id="PS50011">
    <property type="entry name" value="PROTEIN_KINASE_DOM"/>
    <property type="match status" value="1"/>
</dbReference>
<feature type="region of interest" description="Disordered" evidence="11">
    <location>
        <begin position="673"/>
        <end position="711"/>
    </location>
</feature>
<feature type="domain" description="KA1" evidence="13">
    <location>
        <begin position="1113"/>
        <end position="1162"/>
    </location>
</feature>
<dbReference type="PROSITE" id="PS00108">
    <property type="entry name" value="PROTEIN_KINASE_ST"/>
    <property type="match status" value="1"/>
</dbReference>
<feature type="region of interest" description="Disordered" evidence="11">
    <location>
        <begin position="640"/>
        <end position="661"/>
    </location>
</feature>
<dbReference type="GO" id="GO:0035556">
    <property type="term" value="P:intracellular signal transduction"/>
    <property type="evidence" value="ECO:0007669"/>
    <property type="project" value="TreeGrafter"/>
</dbReference>
<dbReference type="Pfam" id="PF02149">
    <property type="entry name" value="KA1"/>
    <property type="match status" value="1"/>
</dbReference>
<dbReference type="FunFam" id="1.10.510.10:FF:000571">
    <property type="entry name" value="Maternal embryonic leucine zipper kinase"/>
    <property type="match status" value="1"/>
</dbReference>
<evidence type="ECO:0000256" key="2">
    <source>
        <dbReference type="ARBA" id="ARBA00012513"/>
    </source>
</evidence>
<evidence type="ECO:0000256" key="4">
    <source>
        <dbReference type="ARBA" id="ARBA00022679"/>
    </source>
</evidence>
<dbReference type="InterPro" id="IPR000719">
    <property type="entry name" value="Prot_kinase_dom"/>
</dbReference>
<comment type="similarity">
    <text evidence="1">Belongs to the protein kinase superfamily. CAMK Ser/Thr protein kinase family. NIM1 subfamily.</text>
</comment>
<dbReference type="GO" id="GO:0005524">
    <property type="term" value="F:ATP binding"/>
    <property type="evidence" value="ECO:0007669"/>
    <property type="project" value="UniProtKB-UniRule"/>
</dbReference>
<dbReference type="AlphaFoldDB" id="A0AA35ISG0"/>
<feature type="region of interest" description="Disordered" evidence="11">
    <location>
        <begin position="1018"/>
        <end position="1049"/>
    </location>
</feature>
<dbReference type="GO" id="GO:0004674">
    <property type="term" value="F:protein serine/threonine kinase activity"/>
    <property type="evidence" value="ECO:0007669"/>
    <property type="project" value="UniProtKB-KW"/>
</dbReference>
<reference evidence="14" key="1">
    <citation type="submission" date="2022-10" db="EMBL/GenBank/DDBJ databases">
        <authorList>
            <person name="Byrne P K."/>
        </authorList>
    </citation>
    <scope>NUCLEOTIDE SEQUENCE</scope>
    <source>
        <strain evidence="14">IFO1815</strain>
    </source>
</reference>
<evidence type="ECO:0000313" key="14">
    <source>
        <dbReference type="EMBL" id="CAI4035029.1"/>
    </source>
</evidence>
<evidence type="ECO:0000256" key="5">
    <source>
        <dbReference type="ARBA" id="ARBA00022741"/>
    </source>
</evidence>
<evidence type="ECO:0000256" key="8">
    <source>
        <dbReference type="ARBA" id="ARBA00047899"/>
    </source>
</evidence>
<dbReference type="GO" id="GO:0000226">
    <property type="term" value="P:microtubule cytoskeleton organization"/>
    <property type="evidence" value="ECO:0007669"/>
    <property type="project" value="TreeGrafter"/>
</dbReference>
<dbReference type="SUPFAM" id="SSF103243">
    <property type="entry name" value="KA1-like"/>
    <property type="match status" value="1"/>
</dbReference>
<evidence type="ECO:0000256" key="3">
    <source>
        <dbReference type="ARBA" id="ARBA00022527"/>
    </source>
</evidence>
<feature type="compositionally biased region" description="Polar residues" evidence="11">
    <location>
        <begin position="70"/>
        <end position="91"/>
    </location>
</feature>
<keyword evidence="15" id="KW-1185">Reference proteome</keyword>
<gene>
    <name evidence="14" type="primary">SMKI12G1670</name>
    <name evidence="14" type="ORF">SMKI_12G1670</name>
</gene>
<name>A0AA35ISG0_SACMI</name>